<dbReference type="AlphaFoldDB" id="A0A154L6G4"/>
<organism evidence="1 2">
    <name type="scientific">Thalassospira lucentensis</name>
    <dbReference type="NCBI Taxonomy" id="168935"/>
    <lineage>
        <taxon>Bacteria</taxon>
        <taxon>Pseudomonadati</taxon>
        <taxon>Pseudomonadota</taxon>
        <taxon>Alphaproteobacteria</taxon>
        <taxon>Rhodospirillales</taxon>
        <taxon>Thalassospiraceae</taxon>
        <taxon>Thalassospira</taxon>
    </lineage>
</organism>
<dbReference type="Proteomes" id="UP000076335">
    <property type="component" value="Unassembled WGS sequence"/>
</dbReference>
<name>A0A154L6G4_9PROT</name>
<evidence type="ECO:0000313" key="2">
    <source>
        <dbReference type="Proteomes" id="UP000076335"/>
    </source>
</evidence>
<accession>A0A154L6G4</accession>
<evidence type="ECO:0000313" key="1">
    <source>
        <dbReference type="EMBL" id="KZB65755.1"/>
    </source>
</evidence>
<gene>
    <name evidence="1" type="ORF">AUP42_17470</name>
</gene>
<sequence>MGLRIFAAARRQSSESNKNRRIDETFKKPSFSPRKFFEIRRMWHTGPELIFGCLQSRFGMP</sequence>
<proteinExistence type="predicted"/>
<comment type="caution">
    <text evidence="1">The sequence shown here is derived from an EMBL/GenBank/DDBJ whole genome shotgun (WGS) entry which is preliminary data.</text>
</comment>
<reference evidence="1 2" key="1">
    <citation type="submission" date="2015-12" db="EMBL/GenBank/DDBJ databases">
        <title>Genome sequence of Thalassospira lucentensis MCCC 1A02072.</title>
        <authorList>
            <person name="Lu L."/>
            <person name="Lai Q."/>
            <person name="Shao Z."/>
            <person name="Qian P."/>
        </authorList>
    </citation>
    <scope>NUCLEOTIDE SEQUENCE [LARGE SCALE GENOMIC DNA]</scope>
    <source>
        <strain evidence="1 2">MCCC 1A02072</strain>
    </source>
</reference>
<dbReference type="EMBL" id="LPVY01000008">
    <property type="protein sequence ID" value="KZB65755.1"/>
    <property type="molecule type" value="Genomic_DNA"/>
</dbReference>
<protein>
    <submittedName>
        <fullName evidence="1">Uncharacterized protein</fullName>
    </submittedName>
</protein>